<dbReference type="FunFam" id="3.20.20.100:FF:000008">
    <property type="entry name" value="Aldo/keto reductase family oxidoreductase"/>
    <property type="match status" value="1"/>
</dbReference>
<protein>
    <recommendedName>
        <fullName evidence="4">NADP-dependent oxidoreductase domain-containing protein</fullName>
    </recommendedName>
</protein>
<dbReference type="GO" id="GO:0005829">
    <property type="term" value="C:cytosol"/>
    <property type="evidence" value="ECO:0007669"/>
    <property type="project" value="TreeGrafter"/>
</dbReference>
<dbReference type="EMBL" id="CP003746">
    <property type="protein sequence ID" value="AFU99073.1"/>
    <property type="molecule type" value="Genomic_DNA"/>
</dbReference>
<dbReference type="OrthoDB" id="9768793at2"/>
<evidence type="ECO:0000259" key="4">
    <source>
        <dbReference type="Pfam" id="PF00248"/>
    </source>
</evidence>
<dbReference type="RefSeq" id="WP_015047237.1">
    <property type="nucleotide sequence ID" value="NC_018868.3"/>
</dbReference>
<evidence type="ECO:0000256" key="2">
    <source>
        <dbReference type="ARBA" id="ARBA00023002"/>
    </source>
</evidence>
<dbReference type="Gene3D" id="3.20.20.100">
    <property type="entry name" value="NADP-dependent oxidoreductase domain"/>
    <property type="match status" value="1"/>
</dbReference>
<dbReference type="InterPro" id="IPR036812">
    <property type="entry name" value="NAD(P)_OxRdtase_dom_sf"/>
</dbReference>
<reference evidence="5 6" key="1">
    <citation type="journal article" date="2013" name="Genome Announc.">
        <title>Complete genome sequence of Simiduia agarivorans SA1(T), a marine bacterium able to degrade a variety of polysaccharides.</title>
        <authorList>
            <person name="Lin S.Y."/>
            <person name="Shieh W.Y."/>
            <person name="Chen J.S."/>
            <person name="Tang S.L."/>
        </authorList>
    </citation>
    <scope>NUCLEOTIDE SEQUENCE [LARGE SCALE GENOMIC DNA]</scope>
    <source>
        <strain evidence="6">DSM 21679 / JCM 13881 / BCRC 17597 / SA1</strain>
    </source>
</reference>
<evidence type="ECO:0000313" key="5">
    <source>
        <dbReference type="EMBL" id="AFU99073.1"/>
    </source>
</evidence>
<dbReference type="KEGG" id="saga:M5M_09440"/>
<dbReference type="PANTHER" id="PTHR43364:SF1">
    <property type="entry name" value="OXIDOREDUCTASE YDHF"/>
    <property type="match status" value="1"/>
</dbReference>
<proteinExistence type="inferred from homology"/>
<dbReference type="AlphaFoldDB" id="K4KLW5"/>
<keyword evidence="2" id="KW-0560">Oxidoreductase</keyword>
<name>K4KLW5_SIMAS</name>
<dbReference type="SUPFAM" id="SSF51430">
    <property type="entry name" value="NAD(P)-linked oxidoreductase"/>
    <property type="match status" value="1"/>
</dbReference>
<comment type="similarity">
    <text evidence="3">Belongs to the aldo/keto reductase family. Aldo/keto reductase 2 subfamily.</text>
</comment>
<dbReference type="Proteomes" id="UP000000466">
    <property type="component" value="Chromosome"/>
</dbReference>
<keyword evidence="1" id="KW-0521">NADP</keyword>
<dbReference type="STRING" id="1117647.M5M_09440"/>
<evidence type="ECO:0000256" key="3">
    <source>
        <dbReference type="ARBA" id="ARBA00038157"/>
    </source>
</evidence>
<dbReference type="PANTHER" id="PTHR43364">
    <property type="entry name" value="NADH-SPECIFIC METHYLGLYOXAL REDUCTASE-RELATED"/>
    <property type="match status" value="1"/>
</dbReference>
<dbReference type="InterPro" id="IPR023210">
    <property type="entry name" value="NADP_OxRdtase_dom"/>
</dbReference>
<organism evidence="5 6">
    <name type="scientific">Simiduia agarivorans (strain DSM 21679 / JCM 13881 / BCRC 17597 / SA1)</name>
    <dbReference type="NCBI Taxonomy" id="1117647"/>
    <lineage>
        <taxon>Bacteria</taxon>
        <taxon>Pseudomonadati</taxon>
        <taxon>Pseudomonadota</taxon>
        <taxon>Gammaproteobacteria</taxon>
        <taxon>Cellvibrionales</taxon>
        <taxon>Cellvibrionaceae</taxon>
        <taxon>Simiduia</taxon>
    </lineage>
</organism>
<dbReference type="GO" id="GO:0016491">
    <property type="term" value="F:oxidoreductase activity"/>
    <property type="evidence" value="ECO:0007669"/>
    <property type="project" value="UniProtKB-KW"/>
</dbReference>
<sequence length="300" mass="33268">MTHAVSLAPDLTFSRLIYGWWRLMSWDMDTKAIEQRLEACIAMGITTHDHADIYGDYLCETTFGQALRQRPDLRAQIQLVSKCGIELVSAQRPAHRAKAYNTSRDHIVASAERSLRELGTDYLDVLLIHRPDPLMDVDAIASAFAQLKSAGKVRYFGVSNFLPDQYQLLQSRLDSPLVTNQLEVSVMHHDAFHDGSLNLAQRVRQPVMAWSALAGGRLFSDPSPEAQRVRDALTAVAKDIGAESIDQVALAWLLCHPAQILPIVGSGNLNRIQSAKGALELGLTRDQWYSIWLAGNGTLP</sequence>
<dbReference type="eggNOG" id="COG4989">
    <property type="taxonomic scope" value="Bacteria"/>
</dbReference>
<dbReference type="PRINTS" id="PR00069">
    <property type="entry name" value="ALDKETRDTASE"/>
</dbReference>
<dbReference type="Pfam" id="PF00248">
    <property type="entry name" value="Aldo_ket_red"/>
    <property type="match status" value="1"/>
</dbReference>
<accession>K4KLW5</accession>
<evidence type="ECO:0000313" key="6">
    <source>
        <dbReference type="Proteomes" id="UP000000466"/>
    </source>
</evidence>
<keyword evidence="6" id="KW-1185">Reference proteome</keyword>
<feature type="domain" description="NADP-dependent oxidoreductase" evidence="4">
    <location>
        <begin position="15"/>
        <end position="290"/>
    </location>
</feature>
<dbReference type="InterPro" id="IPR020471">
    <property type="entry name" value="AKR"/>
</dbReference>
<dbReference type="InterPro" id="IPR050523">
    <property type="entry name" value="AKR_Detox_Biosynth"/>
</dbReference>
<gene>
    <name evidence="5" type="ordered locus">M5M_09440</name>
</gene>
<dbReference type="CDD" id="cd19092">
    <property type="entry name" value="AKR_BsYcsN_EcYdhF-like"/>
    <property type="match status" value="1"/>
</dbReference>
<dbReference type="HOGENOM" id="CLU_023205_8_0_6"/>
<evidence type="ECO:0000256" key="1">
    <source>
        <dbReference type="ARBA" id="ARBA00022857"/>
    </source>
</evidence>